<evidence type="ECO:0008006" key="4">
    <source>
        <dbReference type="Google" id="ProtNLM"/>
    </source>
</evidence>
<dbReference type="Proteomes" id="UP000077202">
    <property type="component" value="Unassembled WGS sequence"/>
</dbReference>
<dbReference type="InterPro" id="IPR028015">
    <property type="entry name" value="CCDC84-like"/>
</dbReference>
<dbReference type="EMBL" id="LVLJ01000431">
    <property type="protein sequence ID" value="OAE34281.1"/>
    <property type="molecule type" value="Genomic_DNA"/>
</dbReference>
<proteinExistence type="predicted"/>
<name>A0A176WNU3_MARPO</name>
<evidence type="ECO:0000256" key="1">
    <source>
        <dbReference type="SAM" id="MobiDB-lite"/>
    </source>
</evidence>
<comment type="caution">
    <text evidence="2">The sequence shown here is derived from an EMBL/GenBank/DDBJ whole genome shotgun (WGS) entry which is preliminary data.</text>
</comment>
<gene>
    <name evidence="2" type="ORF">AXG93_4145s1160</name>
</gene>
<keyword evidence="3" id="KW-1185">Reference proteome</keyword>
<feature type="region of interest" description="Disordered" evidence="1">
    <location>
        <begin position="416"/>
        <end position="450"/>
    </location>
</feature>
<evidence type="ECO:0000313" key="2">
    <source>
        <dbReference type="EMBL" id="OAE34281.1"/>
    </source>
</evidence>
<accession>A0A176WNU3</accession>
<reference evidence="2" key="1">
    <citation type="submission" date="2016-03" db="EMBL/GenBank/DDBJ databases">
        <title>Mechanisms controlling the formation of the plant cell surface in tip-growing cells are functionally conserved among land plants.</title>
        <authorList>
            <person name="Honkanen S."/>
            <person name="Jones V.A."/>
            <person name="Morieri G."/>
            <person name="Champion C."/>
            <person name="Hetherington A.J."/>
            <person name="Kelly S."/>
            <person name="Saint-Marcoux D."/>
            <person name="Proust H."/>
            <person name="Prescott H."/>
            <person name="Dolan L."/>
        </authorList>
    </citation>
    <scope>NUCLEOTIDE SEQUENCE [LARGE SCALE GENOMIC DNA]</scope>
    <source>
        <tissue evidence="2">Whole gametophyte</tissue>
    </source>
</reference>
<evidence type="ECO:0000313" key="3">
    <source>
        <dbReference type="Proteomes" id="UP000077202"/>
    </source>
</evidence>
<sequence length="472" mass="52784">MPMQYQFCRVCRHNHNQGKGHRLSTKHKLRVDALLKKFQKNIQEVKFFLKNAMRLRGDFGNRSKFWCNFCEQETSEDKSEFACAETIRHLASKTHVEAVKRFWFENGGDVGKRSLFHFSEIDLEKWEEACRMAPLQDGHDSLGNQMNNIHSDRSIADAASSENVNENSIVFGSSLAVKPLSVLTDQSFQHTCLSNGKVQLEAATSTQPGTVNDLKKSCADYGTLQDSKSLIQDAPAFPGQSRWQLHVATPADPALSGQGYSKSQSSPSSLLGFQNGKQMWSGSLVSQNRGPGGVSVSLRQTENNFGKGFTVIRPPSLNPGEGNVHSGAIPPWIRHDTGQKSQLPASVSHHLGSSLPLSRTQERKLAKLRNPNRVGAAWAEQRRAEMEREHAGEVVEKSVPGSATWLPNFGRVWQSGSRRETRKEFESEKRSERKKRSRGESRRTILDNTKLRPYVSKRQVSICGPSLKYGLL</sequence>
<dbReference type="AlphaFoldDB" id="A0A176WNU3"/>
<organism evidence="2 3">
    <name type="scientific">Marchantia polymorpha subsp. ruderalis</name>
    <dbReference type="NCBI Taxonomy" id="1480154"/>
    <lineage>
        <taxon>Eukaryota</taxon>
        <taxon>Viridiplantae</taxon>
        <taxon>Streptophyta</taxon>
        <taxon>Embryophyta</taxon>
        <taxon>Marchantiophyta</taxon>
        <taxon>Marchantiopsida</taxon>
        <taxon>Marchantiidae</taxon>
        <taxon>Marchantiales</taxon>
        <taxon>Marchantiaceae</taxon>
        <taxon>Marchantia</taxon>
    </lineage>
</organism>
<dbReference type="PANTHER" id="PTHR31198:SF1">
    <property type="entry name" value="CENTROSOMAL AT-AC SPLICING FACTOR"/>
    <property type="match status" value="1"/>
</dbReference>
<protein>
    <recommendedName>
        <fullName evidence="4">TITAN-like protein</fullName>
    </recommendedName>
</protein>
<feature type="compositionally biased region" description="Basic and acidic residues" evidence="1">
    <location>
        <begin position="417"/>
        <end position="431"/>
    </location>
</feature>
<dbReference type="PANTHER" id="PTHR31198">
    <property type="entry name" value="COILED-COIL DOMAIN-CONTAINING PROTEIN 84"/>
    <property type="match status" value="1"/>
</dbReference>
<dbReference type="Pfam" id="PF14968">
    <property type="entry name" value="CCDC84"/>
    <property type="match status" value="1"/>
</dbReference>